<evidence type="ECO:0000313" key="2">
    <source>
        <dbReference type="EMBL" id="TDW99809.1"/>
    </source>
</evidence>
<organism evidence="2 3">
    <name type="scientific">Dinghuibacter silviterrae</name>
    <dbReference type="NCBI Taxonomy" id="1539049"/>
    <lineage>
        <taxon>Bacteria</taxon>
        <taxon>Pseudomonadati</taxon>
        <taxon>Bacteroidota</taxon>
        <taxon>Chitinophagia</taxon>
        <taxon>Chitinophagales</taxon>
        <taxon>Chitinophagaceae</taxon>
        <taxon>Dinghuibacter</taxon>
    </lineage>
</organism>
<protein>
    <submittedName>
        <fullName evidence="2">Pimeloyl-ACP methyl ester carboxylesterase</fullName>
    </submittedName>
</protein>
<keyword evidence="3" id="KW-1185">Reference proteome</keyword>
<dbReference type="PRINTS" id="PR00111">
    <property type="entry name" value="ABHYDROLASE"/>
</dbReference>
<dbReference type="Gene3D" id="3.40.50.1820">
    <property type="entry name" value="alpha/beta hydrolase"/>
    <property type="match status" value="1"/>
</dbReference>
<dbReference type="PANTHER" id="PTHR43798">
    <property type="entry name" value="MONOACYLGLYCEROL LIPASE"/>
    <property type="match status" value="1"/>
</dbReference>
<comment type="caution">
    <text evidence="2">The sequence shown here is derived from an EMBL/GenBank/DDBJ whole genome shotgun (WGS) entry which is preliminary data.</text>
</comment>
<accession>A0A4R8DNZ1</accession>
<dbReference type="RefSeq" id="WP_133990825.1">
    <property type="nucleotide sequence ID" value="NZ_SODV01000001.1"/>
</dbReference>
<dbReference type="AlphaFoldDB" id="A0A4R8DNZ1"/>
<evidence type="ECO:0000259" key="1">
    <source>
        <dbReference type="Pfam" id="PF00561"/>
    </source>
</evidence>
<feature type="domain" description="AB hydrolase-1" evidence="1">
    <location>
        <begin position="21"/>
        <end position="246"/>
    </location>
</feature>
<proteinExistence type="predicted"/>
<dbReference type="InterPro" id="IPR050266">
    <property type="entry name" value="AB_hydrolase_sf"/>
</dbReference>
<dbReference type="EMBL" id="SODV01000001">
    <property type="protein sequence ID" value="TDW99809.1"/>
    <property type="molecule type" value="Genomic_DNA"/>
</dbReference>
<name>A0A4R8DNZ1_9BACT</name>
<dbReference type="InterPro" id="IPR000073">
    <property type="entry name" value="AB_hydrolase_1"/>
</dbReference>
<sequence length="267" mass="29864">MAFLRIRGARLAFEDVGAGDPVLFIHGHPFNRSMWKEQVSFFANRYRLILPDLRGYGESEGEGTRNMLDEMALDLAHLLDELRIDRVVLCGLSMGGQIALDFYRMFPGRVRALVIADSDAKGETAESRQKRLLSADFMERVGMRQYTDEHIHEFIASASLRNETVYRHLYDMMTGTRVSAAVAAHRGRAERRDHLDALGSIAVPTLLVVGSEDLFTPESVMEVMRKRIPGARLVCIPGAGHLPNMETPAAFNEALDAFLTNIKTTGR</sequence>
<reference evidence="2 3" key="1">
    <citation type="submission" date="2019-03" db="EMBL/GenBank/DDBJ databases">
        <title>Genomic Encyclopedia of Type Strains, Phase IV (KMG-IV): sequencing the most valuable type-strain genomes for metagenomic binning, comparative biology and taxonomic classification.</title>
        <authorList>
            <person name="Goeker M."/>
        </authorList>
    </citation>
    <scope>NUCLEOTIDE SEQUENCE [LARGE SCALE GENOMIC DNA]</scope>
    <source>
        <strain evidence="2 3">DSM 100059</strain>
    </source>
</reference>
<dbReference type="InterPro" id="IPR029058">
    <property type="entry name" value="AB_hydrolase_fold"/>
</dbReference>
<dbReference type="OrthoDB" id="1224630at2"/>
<gene>
    <name evidence="2" type="ORF">EDB95_0821</name>
</gene>
<dbReference type="Pfam" id="PF00561">
    <property type="entry name" value="Abhydrolase_1"/>
    <property type="match status" value="1"/>
</dbReference>
<dbReference type="Proteomes" id="UP000294498">
    <property type="component" value="Unassembled WGS sequence"/>
</dbReference>
<dbReference type="SUPFAM" id="SSF53474">
    <property type="entry name" value="alpha/beta-Hydrolases"/>
    <property type="match status" value="1"/>
</dbReference>
<evidence type="ECO:0000313" key="3">
    <source>
        <dbReference type="Proteomes" id="UP000294498"/>
    </source>
</evidence>